<keyword evidence="2" id="KW-1133">Transmembrane helix</keyword>
<evidence type="ECO:0000313" key="3">
    <source>
        <dbReference type="EMBL" id="MBI3627407.1"/>
    </source>
</evidence>
<feature type="transmembrane region" description="Helical" evidence="2">
    <location>
        <begin position="111"/>
        <end position="128"/>
    </location>
</feature>
<name>A0A9D6LRD4_9BACT</name>
<feature type="transmembrane region" description="Helical" evidence="2">
    <location>
        <begin position="193"/>
        <end position="212"/>
    </location>
</feature>
<dbReference type="Proteomes" id="UP000808388">
    <property type="component" value="Unassembled WGS sequence"/>
</dbReference>
<protein>
    <submittedName>
        <fullName evidence="3">Uncharacterized protein</fullName>
    </submittedName>
</protein>
<organism evidence="3 4">
    <name type="scientific">Candidatus Sungiibacteriota bacterium</name>
    <dbReference type="NCBI Taxonomy" id="2750080"/>
    <lineage>
        <taxon>Bacteria</taxon>
        <taxon>Candidatus Sungiibacteriota</taxon>
    </lineage>
</organism>
<evidence type="ECO:0000256" key="2">
    <source>
        <dbReference type="SAM" id="Phobius"/>
    </source>
</evidence>
<keyword evidence="1" id="KW-0175">Coiled coil</keyword>
<accession>A0A9D6LRD4</accession>
<comment type="caution">
    <text evidence="3">The sequence shown here is derived from an EMBL/GenBank/DDBJ whole genome shotgun (WGS) entry which is preliminary data.</text>
</comment>
<gene>
    <name evidence="3" type="ORF">HY220_01470</name>
</gene>
<keyword evidence="2" id="KW-0812">Transmembrane</keyword>
<proteinExistence type="predicted"/>
<evidence type="ECO:0000256" key="1">
    <source>
        <dbReference type="SAM" id="Coils"/>
    </source>
</evidence>
<keyword evidence="2" id="KW-0472">Membrane</keyword>
<sequence length="215" mass="24124">MPSTETKRENILGAVETADVLRREPMPATDYHDDNEAWYQRTEAEQARQEKMRSAEAAALEEQAAAEAQQIAEENYYLALSQSRRQQTLAQAERAEEAEQKAQKKIGSMQWLLLFAAVSFFSLIGYLADFIIPFIAIMIDYVIVGFLWIWRVGHQLHPASMTSGARAMKLAGVNTPGSEAMQKAEEAVPGSELVYILFSGISPLVYLFALWMSNQ</sequence>
<dbReference type="EMBL" id="JACQCQ010000006">
    <property type="protein sequence ID" value="MBI3627407.1"/>
    <property type="molecule type" value="Genomic_DNA"/>
</dbReference>
<feature type="transmembrane region" description="Helical" evidence="2">
    <location>
        <begin position="134"/>
        <end position="153"/>
    </location>
</feature>
<evidence type="ECO:0000313" key="4">
    <source>
        <dbReference type="Proteomes" id="UP000808388"/>
    </source>
</evidence>
<reference evidence="3" key="1">
    <citation type="submission" date="2020-07" db="EMBL/GenBank/DDBJ databases">
        <title>Huge and variable diversity of episymbiotic CPR bacteria and DPANN archaea in groundwater ecosystems.</title>
        <authorList>
            <person name="He C.Y."/>
            <person name="Keren R."/>
            <person name="Whittaker M."/>
            <person name="Farag I.F."/>
            <person name="Doudna J."/>
            <person name="Cate J.H.D."/>
            <person name="Banfield J.F."/>
        </authorList>
    </citation>
    <scope>NUCLEOTIDE SEQUENCE</scope>
    <source>
        <strain evidence="3">NC_groundwater_972_Pr1_S-0.2um_49_27</strain>
    </source>
</reference>
<feature type="coiled-coil region" evidence="1">
    <location>
        <begin position="78"/>
        <end position="105"/>
    </location>
</feature>
<dbReference type="AlphaFoldDB" id="A0A9D6LRD4"/>